<dbReference type="InterPro" id="IPR023578">
    <property type="entry name" value="Ras_GEF_dom_sf"/>
</dbReference>
<feature type="region of interest" description="Disordered" evidence="3">
    <location>
        <begin position="568"/>
        <end position="639"/>
    </location>
</feature>
<feature type="coiled-coil region" evidence="2">
    <location>
        <begin position="516"/>
        <end position="543"/>
    </location>
</feature>
<feature type="compositionally biased region" description="Basic and acidic residues" evidence="3">
    <location>
        <begin position="679"/>
        <end position="696"/>
    </location>
</feature>
<feature type="compositionally biased region" description="Basic and acidic residues" evidence="3">
    <location>
        <begin position="499"/>
        <end position="514"/>
    </location>
</feature>
<dbReference type="InterPro" id="IPR001895">
    <property type="entry name" value="RASGEF_cat_dom"/>
</dbReference>
<feature type="compositionally biased region" description="Low complexity" evidence="3">
    <location>
        <begin position="19"/>
        <end position="36"/>
    </location>
</feature>
<feature type="compositionally biased region" description="Low complexity" evidence="3">
    <location>
        <begin position="593"/>
        <end position="613"/>
    </location>
</feature>
<reference evidence="6" key="1">
    <citation type="submission" date="2021-01" db="EMBL/GenBank/DDBJ databases">
        <authorList>
            <person name="Kaushik A."/>
        </authorList>
    </citation>
    <scope>NUCLEOTIDE SEQUENCE</scope>
    <source>
        <strain evidence="6">AG2-2IIIB</strain>
    </source>
</reference>
<keyword evidence="1" id="KW-0344">Guanine-nucleotide releasing factor</keyword>
<feature type="region of interest" description="Disordered" evidence="3">
    <location>
        <begin position="1232"/>
        <end position="1315"/>
    </location>
</feature>
<feature type="compositionally biased region" description="Basic and acidic residues" evidence="3">
    <location>
        <begin position="1013"/>
        <end position="1026"/>
    </location>
</feature>
<feature type="region of interest" description="Disordered" evidence="3">
    <location>
        <begin position="494"/>
        <end position="514"/>
    </location>
</feature>
<feature type="region of interest" description="Disordered" evidence="3">
    <location>
        <begin position="924"/>
        <end position="1036"/>
    </location>
</feature>
<dbReference type="GO" id="GO:0007264">
    <property type="term" value="P:small GTPase-mediated signal transduction"/>
    <property type="evidence" value="ECO:0007669"/>
    <property type="project" value="InterPro"/>
</dbReference>
<dbReference type="Pfam" id="PF00618">
    <property type="entry name" value="RasGEF_N"/>
    <property type="match status" value="1"/>
</dbReference>
<dbReference type="Gene3D" id="1.10.840.10">
    <property type="entry name" value="Ras guanine-nucleotide exchange factors catalytic domain"/>
    <property type="match status" value="2"/>
</dbReference>
<feature type="region of interest" description="Disordered" evidence="3">
    <location>
        <begin position="825"/>
        <end position="849"/>
    </location>
</feature>
<accession>A0A8H3CUH5</accession>
<feature type="compositionally biased region" description="Low complexity" evidence="3">
    <location>
        <begin position="46"/>
        <end position="62"/>
    </location>
</feature>
<keyword evidence="2" id="KW-0175">Coiled coil</keyword>
<feature type="region of interest" description="Disordered" evidence="3">
    <location>
        <begin position="1"/>
        <end position="120"/>
    </location>
</feature>
<feature type="region of interest" description="Disordered" evidence="3">
    <location>
        <begin position="258"/>
        <end position="297"/>
    </location>
</feature>
<proteinExistence type="predicted"/>
<dbReference type="InterPro" id="IPR000651">
    <property type="entry name" value="Ras-like_Gua-exchang_fac_N"/>
</dbReference>
<dbReference type="PANTHER" id="PTHR38120">
    <property type="entry name" value="EXPRESSED PROTEIN"/>
    <property type="match status" value="1"/>
</dbReference>
<feature type="compositionally biased region" description="Low complexity" evidence="3">
    <location>
        <begin position="1521"/>
        <end position="1534"/>
    </location>
</feature>
<feature type="coiled-coil region" evidence="2">
    <location>
        <begin position="346"/>
        <end position="376"/>
    </location>
</feature>
<feature type="compositionally biased region" description="Basic and acidic residues" evidence="3">
    <location>
        <begin position="1302"/>
        <end position="1315"/>
    </location>
</feature>
<feature type="region of interest" description="Disordered" evidence="3">
    <location>
        <begin position="387"/>
        <end position="460"/>
    </location>
</feature>
<feature type="compositionally biased region" description="Low complexity" evidence="3">
    <location>
        <begin position="1578"/>
        <end position="1594"/>
    </location>
</feature>
<evidence type="ECO:0000256" key="2">
    <source>
        <dbReference type="SAM" id="Coils"/>
    </source>
</evidence>
<name>A0A8H3CUH5_9AGAM</name>
<evidence type="ECO:0000313" key="7">
    <source>
        <dbReference type="Proteomes" id="UP000663843"/>
    </source>
</evidence>
<dbReference type="CDD" id="cd06224">
    <property type="entry name" value="REM"/>
    <property type="match status" value="1"/>
</dbReference>
<gene>
    <name evidence="6" type="ORF">RDB_LOCUS139228</name>
</gene>
<feature type="domain" description="Ras-GEF" evidence="4">
    <location>
        <begin position="1326"/>
        <end position="1555"/>
    </location>
</feature>
<comment type="caution">
    <text evidence="6">The sequence shown here is derived from an EMBL/GenBank/DDBJ whole genome shotgun (WGS) entry which is preliminary data.</text>
</comment>
<dbReference type="GO" id="GO:0005085">
    <property type="term" value="F:guanyl-nucleotide exchange factor activity"/>
    <property type="evidence" value="ECO:0007669"/>
    <property type="project" value="UniProtKB-KW"/>
</dbReference>
<dbReference type="Gene3D" id="1.20.870.10">
    <property type="entry name" value="Son of sevenless (SoS) protein Chain: S domain 1"/>
    <property type="match status" value="2"/>
</dbReference>
<dbReference type="SUPFAM" id="SSF48366">
    <property type="entry name" value="Ras GEF"/>
    <property type="match status" value="1"/>
</dbReference>
<protein>
    <submittedName>
        <fullName evidence="6">Uncharacterized protein</fullName>
    </submittedName>
</protein>
<dbReference type="SMART" id="SM00147">
    <property type="entry name" value="RasGEF"/>
    <property type="match status" value="1"/>
</dbReference>
<dbReference type="PANTHER" id="PTHR38120:SF1">
    <property type="entry name" value="M PROTEIN, SEROTYPE 2.1"/>
    <property type="match status" value="1"/>
</dbReference>
<feature type="compositionally biased region" description="Pro residues" evidence="3">
    <location>
        <begin position="574"/>
        <end position="585"/>
    </location>
</feature>
<feature type="compositionally biased region" description="Acidic residues" evidence="3">
    <location>
        <begin position="265"/>
        <end position="288"/>
    </location>
</feature>
<feature type="compositionally biased region" description="Low complexity" evidence="3">
    <location>
        <begin position="1542"/>
        <end position="1559"/>
    </location>
</feature>
<evidence type="ECO:0000259" key="5">
    <source>
        <dbReference type="PROSITE" id="PS50212"/>
    </source>
</evidence>
<feature type="compositionally biased region" description="Low complexity" evidence="3">
    <location>
        <begin position="392"/>
        <end position="402"/>
    </location>
</feature>
<evidence type="ECO:0000256" key="3">
    <source>
        <dbReference type="SAM" id="MobiDB-lite"/>
    </source>
</evidence>
<dbReference type="EMBL" id="CAJMWT010005047">
    <property type="protein sequence ID" value="CAE6500740.1"/>
    <property type="molecule type" value="Genomic_DNA"/>
</dbReference>
<dbReference type="PROSITE" id="PS50009">
    <property type="entry name" value="RASGEF_CAT"/>
    <property type="match status" value="1"/>
</dbReference>
<dbReference type="PROSITE" id="PS50212">
    <property type="entry name" value="RASGEF_NTER"/>
    <property type="match status" value="1"/>
</dbReference>
<dbReference type="InterPro" id="IPR036964">
    <property type="entry name" value="RASGEF_cat_dom_sf"/>
</dbReference>
<sequence length="1708" mass="187746">MSMAAPSPRTRTMSHMRRPLPASSSASNNNRPRASLGGAAAEQITPRSALGLSSPRPRSSLSMIERPVSLGGRGLVEQSASGMARPSPLSARPLPPGRSTSGGKRAAGANSPIPFGDSSEIAGASEVLESALRREVEEKEELMMRLSNRDDAIARLESRIADLDVNMVQGEARLTELYADQERWEAERAALEREIAKKTTVIDKLRIQLRELEKENKECTRRLTEQAAQFESERQAFYDNTTHLKSRIQSLTDQQRDWKERLREEEEELKQEAELEEETPEPEPEADVVPEKPSVESAVVPARRRAFHHRIRSSVDRDATELPEMTALKLELSTLTTSHGSLGQTVKMLQGQLADLERVNLTLQEENEAYTTLLREKTLNGQMNILARGRSRSPSPAPSNREQQPEQEQEEEEESETKSGLLSPMQSPPPRVRTHSRASRPNRAISPARSARSGKSARRAVAETLAAETLADLPVAGPGLDLAAELGRAVSISLEDDLGEPREPQEPEAPKDDEAMKAMKTELEALKTEIKTLKEENKGLTLYASKIIDRIIAHEEFEHILAVDYRKPKDEKPPAPAPAPTPAPAPRKSLFQRAASLSISSPSPPVIAARPPLKITTDSSVSGAPGPDSPATPMGKREKRGLSMDWSRLNPFSAKAPSTPVEDVRTSGLKPLTLGKTPPVKEEEPHLIHGGRKLDNQEDEDDRVERERLQAEMKLMGIERTTSIHTPSATSFAAAGQALVDPVSRSSSSTPSLGGMVGWGKRPNSGPSQKPLAGGRVPTGELRAEHLELLSDDGHSLHSTDYEVREVENRMAALAEREKHLSAEMAKGKSGGFTEPPARGTRVRRRTNSTAGSVTRRLVVVWRVEAGWAAVVDFEGGWAWGWVPFGYVRPIDDETVGILEPIAQQLRLGALLLVNNIRATTNDHLEDSSADSNESDILGDESNIPKQRRSSRAVTRPRDMDTTRLGSTTPRVSLDQEALPAGGVQFAPGSGSGSPPSSSFVPSRVRAFRLRSKSRDGIRSDSESTNRSRRPSVSIRRTRVSMFGSPREPNPVEQIKRLDARPWYLKPAHSSATGDIVLDPDGSVRAGTLQAIVERLTCEAPTRSQELALRRDILFTYEAFTTSQQLFDLITDQYSLEPPRKLDESQFLDWKENRLRPTQARVLDVLGAWLDLPRLYQDDPELIPRMREFLKFITKPEALASEARRHLSTIEQLVYFFLLLARVYAPRVRVQDRSTPVPRADLQAPSSGRPVLGWDSTVHPSISSTSMTSLPSALAKQQQQELGSGLGRAKSQRHASASYPRSESRQTDALDHDSNSKLPSLVNDLDPTALAHHLTLLESGLYMRIKRKQVLEWHKASSGSVEEPTINDLRVFCATSDRLAGWVKWSVLSMGSSAKRADAVGTWIRVAEKCRLLNNISSLAAIAAGLSSADISRLPHTWHLVPSARSQRLEDLVLLTSPAGGFAQLKILYSNVKFAVPFLGMYLTAIVHTADQFKDHVPFFIPVDKSPRDDDGWTDIGGSEPATPSQTQTQTQTRSRSKATRRSMGSPLSLSVSPASSALHTSPSHTASRIPSEPPTPTLSVPPSSPTTSTLSQPKLINFAKRRKQAEIIHAMLKFQNYPYTVSSQSEPWTSSSYPHTNFPSASASTSSSVTLIASAGGVAWLEEQLSRAAQLTLGTDWPYERSLKLYNDETMGRARSVDRENMSAAGF</sequence>
<dbReference type="SMART" id="SM00229">
    <property type="entry name" value="RasGEFN"/>
    <property type="match status" value="1"/>
</dbReference>
<evidence type="ECO:0000259" key="4">
    <source>
        <dbReference type="PROSITE" id="PS50009"/>
    </source>
</evidence>
<feature type="compositionally biased region" description="Polar residues" evidence="3">
    <location>
        <begin position="1560"/>
        <end position="1569"/>
    </location>
</feature>
<feature type="region of interest" description="Disordered" evidence="3">
    <location>
        <begin position="743"/>
        <end position="776"/>
    </location>
</feature>
<evidence type="ECO:0000256" key="1">
    <source>
        <dbReference type="PROSITE-ProRule" id="PRU00168"/>
    </source>
</evidence>
<feature type="compositionally biased region" description="Low complexity" evidence="3">
    <location>
        <begin position="1260"/>
        <end position="1275"/>
    </location>
</feature>
<feature type="domain" description="N-terminal Ras-GEF" evidence="5">
    <location>
        <begin position="1080"/>
        <end position="1214"/>
    </location>
</feature>
<feature type="region of interest" description="Disordered" evidence="3">
    <location>
        <begin position="652"/>
        <end position="701"/>
    </location>
</feature>
<evidence type="ECO:0000313" key="6">
    <source>
        <dbReference type="EMBL" id="CAE6500740.1"/>
    </source>
</evidence>
<dbReference type="Pfam" id="PF00617">
    <property type="entry name" value="RasGEF"/>
    <property type="match status" value="1"/>
</dbReference>
<feature type="compositionally biased region" description="Low complexity" evidence="3">
    <location>
        <begin position="986"/>
        <end position="1005"/>
    </location>
</feature>
<feature type="compositionally biased region" description="Acidic residues" evidence="3">
    <location>
        <begin position="405"/>
        <end position="415"/>
    </location>
</feature>
<feature type="region of interest" description="Disordered" evidence="3">
    <location>
        <begin position="1508"/>
        <end position="1594"/>
    </location>
</feature>
<dbReference type="Proteomes" id="UP000663843">
    <property type="component" value="Unassembled WGS sequence"/>
</dbReference>
<organism evidence="6 7">
    <name type="scientific">Rhizoctonia solani</name>
    <dbReference type="NCBI Taxonomy" id="456999"/>
    <lineage>
        <taxon>Eukaryota</taxon>
        <taxon>Fungi</taxon>
        <taxon>Dikarya</taxon>
        <taxon>Basidiomycota</taxon>
        <taxon>Agaricomycotina</taxon>
        <taxon>Agaricomycetes</taxon>
        <taxon>Cantharellales</taxon>
        <taxon>Ceratobasidiaceae</taxon>
        <taxon>Rhizoctonia</taxon>
    </lineage>
</organism>